<organism evidence="1 2">
    <name type="scientific">Heyndrickxia sporothermodurans</name>
    <dbReference type="NCBI Taxonomy" id="46224"/>
    <lineage>
        <taxon>Bacteria</taxon>
        <taxon>Bacillati</taxon>
        <taxon>Bacillota</taxon>
        <taxon>Bacilli</taxon>
        <taxon>Bacillales</taxon>
        <taxon>Bacillaceae</taxon>
        <taxon>Heyndrickxia</taxon>
    </lineage>
</organism>
<keyword evidence="2" id="KW-1185">Reference proteome</keyword>
<evidence type="ECO:0000313" key="1">
    <source>
        <dbReference type="EMBL" id="KYD10929.1"/>
    </source>
</evidence>
<gene>
    <name evidence="1" type="ORF">B4102_1715</name>
</gene>
<dbReference type="EMBL" id="LQYN01000011">
    <property type="protein sequence ID" value="KYD10929.1"/>
    <property type="molecule type" value="Genomic_DNA"/>
</dbReference>
<comment type="caution">
    <text evidence="1">The sequence shown here is derived from an EMBL/GenBank/DDBJ whole genome shotgun (WGS) entry which is preliminary data.</text>
</comment>
<sequence length="42" mass="5291">MKEKMIELSFFPSSYDRQHFIYTADFFLFKEDLRINIYMEVF</sequence>
<dbReference type="PATRIC" id="fig|46224.3.peg.772"/>
<proteinExistence type="predicted"/>
<accession>A0A150LFW3</accession>
<name>A0A150LFW3_9BACI</name>
<protein>
    <submittedName>
        <fullName evidence="1">Uncharacterized protein</fullName>
    </submittedName>
</protein>
<dbReference type="AlphaFoldDB" id="A0A150LFW3"/>
<dbReference type="Proteomes" id="UP000075666">
    <property type="component" value="Unassembled WGS sequence"/>
</dbReference>
<dbReference type="STRING" id="46224.B4102_1715"/>
<evidence type="ECO:0000313" key="2">
    <source>
        <dbReference type="Proteomes" id="UP000075666"/>
    </source>
</evidence>
<reference evidence="1 2" key="1">
    <citation type="submission" date="2016-01" db="EMBL/GenBank/DDBJ databases">
        <title>Genome Sequences of Twelve Sporeforming Bacillus Species Isolated from Foods.</title>
        <authorList>
            <person name="Berendsen E.M."/>
            <person name="Wells-Bennik M.H."/>
            <person name="Krawcyk A.O."/>
            <person name="De Jong A."/>
            <person name="Holsappel S."/>
            <person name="Eijlander R.T."/>
            <person name="Kuipers O.P."/>
        </authorList>
    </citation>
    <scope>NUCLEOTIDE SEQUENCE [LARGE SCALE GENOMIC DNA]</scope>
    <source>
        <strain evidence="1 2">B4102</strain>
    </source>
</reference>